<protein>
    <recommendedName>
        <fullName evidence="1">Tetrapyrrole methylase domain-containing protein</fullName>
    </recommendedName>
</protein>
<dbReference type="OrthoDB" id="1459304at2"/>
<dbReference type="InterPro" id="IPR000878">
    <property type="entry name" value="4pyrrol_Mease"/>
</dbReference>
<evidence type="ECO:0000313" key="3">
    <source>
        <dbReference type="Proteomes" id="UP000309215"/>
    </source>
</evidence>
<gene>
    <name evidence="2" type="ORF">E8A74_02260</name>
</gene>
<dbReference type="Pfam" id="PF00590">
    <property type="entry name" value="TP_methylase"/>
    <property type="match status" value="1"/>
</dbReference>
<proteinExistence type="predicted"/>
<name>A0A4U1JIV4_9BACT</name>
<dbReference type="InterPro" id="IPR014777">
    <property type="entry name" value="4pyrrole_Mease_sub1"/>
</dbReference>
<dbReference type="EMBL" id="SSMQ01000002">
    <property type="protein sequence ID" value="TKD12599.1"/>
    <property type="molecule type" value="Genomic_DNA"/>
</dbReference>
<reference evidence="2 3" key="1">
    <citation type="submission" date="2019-04" db="EMBL/GenBank/DDBJ databases">
        <authorList>
            <person name="Li Y."/>
            <person name="Wang J."/>
        </authorList>
    </citation>
    <scope>NUCLEOTIDE SEQUENCE [LARGE SCALE GENOMIC DNA]</scope>
    <source>
        <strain evidence="2 3">DSM 14668</strain>
    </source>
</reference>
<comment type="caution">
    <text evidence="2">The sequence shown here is derived from an EMBL/GenBank/DDBJ whole genome shotgun (WGS) entry which is preliminary data.</text>
</comment>
<organism evidence="2 3">
    <name type="scientific">Polyangium fumosum</name>
    <dbReference type="NCBI Taxonomy" id="889272"/>
    <lineage>
        <taxon>Bacteria</taxon>
        <taxon>Pseudomonadati</taxon>
        <taxon>Myxococcota</taxon>
        <taxon>Polyangia</taxon>
        <taxon>Polyangiales</taxon>
        <taxon>Polyangiaceae</taxon>
        <taxon>Polyangium</taxon>
    </lineage>
</organism>
<dbReference type="AlphaFoldDB" id="A0A4U1JIV4"/>
<dbReference type="SUPFAM" id="SSF53790">
    <property type="entry name" value="Tetrapyrrole methylase"/>
    <property type="match status" value="1"/>
</dbReference>
<sequence length="273" mass="30002">MPREASGRMIKEKGSLVVVGTGIRTVGQLTGDTIARLKTSTKVFYIIADLVGEQVIKQIQPAAESLGRFYRLGRNRREAYDAMVERIMSAVRDGHRTCCAAYGHPGVFAFPTHEAIRRARAEGFEATMYPAVSAEDCLFADLGVDPANPGCNSHEATRFVLYKKAVDPSSGLILWQVGMFGDATYRPEGNRGQWIHVLVDRLLQHYPEDHQVTLYEAAVFINCPPRIERIALGKLADAELTPATTLYVPPARGDVLDEETCAALGIERAALAR</sequence>
<accession>A0A4U1JIV4</accession>
<evidence type="ECO:0000313" key="2">
    <source>
        <dbReference type="EMBL" id="TKD12599.1"/>
    </source>
</evidence>
<keyword evidence="3" id="KW-1185">Reference proteome</keyword>
<dbReference type="Proteomes" id="UP000309215">
    <property type="component" value="Unassembled WGS sequence"/>
</dbReference>
<evidence type="ECO:0000259" key="1">
    <source>
        <dbReference type="Pfam" id="PF00590"/>
    </source>
</evidence>
<dbReference type="CDD" id="cd19916">
    <property type="entry name" value="OphMA_like"/>
    <property type="match status" value="1"/>
</dbReference>
<feature type="domain" description="Tetrapyrrole methylase" evidence="1">
    <location>
        <begin position="16"/>
        <end position="218"/>
    </location>
</feature>
<dbReference type="Gene3D" id="3.40.1010.10">
    <property type="entry name" value="Cobalt-precorrin-4 Transmethylase, Domain 1"/>
    <property type="match status" value="1"/>
</dbReference>
<dbReference type="GO" id="GO:0008168">
    <property type="term" value="F:methyltransferase activity"/>
    <property type="evidence" value="ECO:0007669"/>
    <property type="project" value="InterPro"/>
</dbReference>
<dbReference type="InterPro" id="IPR035996">
    <property type="entry name" value="4pyrrol_Methylase_sf"/>
</dbReference>